<accession>A0ABR7TWH7</accession>
<keyword evidence="6" id="KW-1185">Reference proteome</keyword>
<dbReference type="InterPro" id="IPR050491">
    <property type="entry name" value="AmpC-like"/>
</dbReference>
<evidence type="ECO:0000256" key="2">
    <source>
        <dbReference type="ARBA" id="ARBA00023136"/>
    </source>
</evidence>
<evidence type="ECO:0000256" key="3">
    <source>
        <dbReference type="SAM" id="SignalP"/>
    </source>
</evidence>
<dbReference type="PANTHER" id="PTHR46825:SF11">
    <property type="entry name" value="PENICILLIN-BINDING PROTEIN 4"/>
    <property type="match status" value="1"/>
</dbReference>
<reference evidence="5 6" key="1">
    <citation type="submission" date="2020-09" db="EMBL/GenBank/DDBJ databases">
        <title>Genome sequences of type strains of Chitinophaga qingshengii and Chitinophaga varians.</title>
        <authorList>
            <person name="Kittiwongwattana C."/>
        </authorList>
    </citation>
    <scope>NUCLEOTIDE SEQUENCE [LARGE SCALE GENOMIC DNA]</scope>
    <source>
        <strain evidence="5 6">JCM 30026</strain>
    </source>
</reference>
<organism evidence="5 6">
    <name type="scientific">Chitinophaga qingshengii</name>
    <dbReference type="NCBI Taxonomy" id="1569794"/>
    <lineage>
        <taxon>Bacteria</taxon>
        <taxon>Pseudomonadati</taxon>
        <taxon>Bacteroidota</taxon>
        <taxon>Chitinophagia</taxon>
        <taxon>Chitinophagales</taxon>
        <taxon>Chitinophagaceae</taxon>
        <taxon>Chitinophaga</taxon>
    </lineage>
</organism>
<name>A0ABR7TWH7_9BACT</name>
<protein>
    <submittedName>
        <fullName evidence="5">Beta-lactamase family protein</fullName>
    </submittedName>
</protein>
<dbReference type="Pfam" id="PF00144">
    <property type="entry name" value="Beta-lactamase"/>
    <property type="match status" value="1"/>
</dbReference>
<dbReference type="Gene3D" id="3.40.710.10">
    <property type="entry name" value="DD-peptidase/beta-lactamase superfamily"/>
    <property type="match status" value="1"/>
</dbReference>
<dbReference type="EMBL" id="JACVFC010000005">
    <property type="protein sequence ID" value="MBC9934425.1"/>
    <property type="molecule type" value="Genomic_DNA"/>
</dbReference>
<gene>
    <name evidence="5" type="ORF">ICL07_28825</name>
</gene>
<dbReference type="InterPro" id="IPR012338">
    <property type="entry name" value="Beta-lactam/transpept-like"/>
</dbReference>
<proteinExistence type="predicted"/>
<evidence type="ECO:0000259" key="4">
    <source>
        <dbReference type="Pfam" id="PF00144"/>
    </source>
</evidence>
<keyword evidence="3" id="KW-0732">Signal</keyword>
<evidence type="ECO:0000313" key="6">
    <source>
        <dbReference type="Proteomes" id="UP000659124"/>
    </source>
</evidence>
<comment type="caution">
    <text evidence="5">The sequence shown here is derived from an EMBL/GenBank/DDBJ whole genome shotgun (WGS) entry which is preliminary data.</text>
</comment>
<comment type="subcellular location">
    <subcellularLocation>
        <location evidence="1">Membrane</location>
    </subcellularLocation>
</comment>
<feature type="signal peptide" evidence="3">
    <location>
        <begin position="1"/>
        <end position="19"/>
    </location>
</feature>
<dbReference type="RefSeq" id="WP_188091522.1">
    <property type="nucleotide sequence ID" value="NZ_JACVFC010000005.1"/>
</dbReference>
<evidence type="ECO:0000313" key="5">
    <source>
        <dbReference type="EMBL" id="MBC9934425.1"/>
    </source>
</evidence>
<keyword evidence="2" id="KW-0472">Membrane</keyword>
<dbReference type="Proteomes" id="UP000659124">
    <property type="component" value="Unassembled WGS sequence"/>
</dbReference>
<evidence type="ECO:0000256" key="1">
    <source>
        <dbReference type="ARBA" id="ARBA00004370"/>
    </source>
</evidence>
<feature type="chain" id="PRO_5046147195" evidence="3">
    <location>
        <begin position="20"/>
        <end position="447"/>
    </location>
</feature>
<dbReference type="InterPro" id="IPR001466">
    <property type="entry name" value="Beta-lactam-related"/>
</dbReference>
<dbReference type="SUPFAM" id="SSF56601">
    <property type="entry name" value="beta-lactamase/transpeptidase-like"/>
    <property type="match status" value="1"/>
</dbReference>
<sequence>MKTLFAFLFCFMLLPYGKAQNVPLKIDSLISAYVNLNKFNGVALVAYRGKIIFEKGYGWKDFADKSLNNANTIFQIGSITKEFTAAVILKLIAQKKLGLEDKLSKFYPDFPKGDSISIKNLLTHTSGIPDYTHRPDFEKISVIPTNEENMLAQLKQQPLEFSPGERFKYSNSGYVLLGYIIEKVTHQHYERVVREMLLSPLKMENTGFDYKGLKSANKSQGYTVFSVLEKKVCPVIDSSEFFAAGAMYSTVGDLYKWHQGWQQGLVVTEELVKAAYTPFKGTYGYGWDMDSVYNKQVVGHSGAMFGFRAKMVRIPSDDLFIILLNNRSDDPYLAAISKGISAIVYQQPYVLPVPAARLSRKELKIYTGRYEFSSTDFADILLVDGHLMGRSPRRTLELIAREKDHFWVMEREGEEGEITFGRNGKGEVIEIYLNKGKGEIRVGKKTR</sequence>
<dbReference type="PANTHER" id="PTHR46825">
    <property type="entry name" value="D-ALANYL-D-ALANINE-CARBOXYPEPTIDASE/ENDOPEPTIDASE AMPH"/>
    <property type="match status" value="1"/>
</dbReference>
<feature type="domain" description="Beta-lactamase-related" evidence="4">
    <location>
        <begin position="27"/>
        <end position="330"/>
    </location>
</feature>